<protein>
    <submittedName>
        <fullName evidence="1">Uncharacterized protein</fullName>
    </submittedName>
</protein>
<dbReference type="Proteomes" id="UP000198882">
    <property type="component" value="Unassembled WGS sequence"/>
</dbReference>
<keyword evidence="2" id="KW-1185">Reference proteome</keyword>
<reference evidence="2" key="1">
    <citation type="submission" date="2016-10" db="EMBL/GenBank/DDBJ databases">
        <authorList>
            <person name="Varghese N."/>
            <person name="Submissions S."/>
        </authorList>
    </citation>
    <scope>NUCLEOTIDE SEQUENCE [LARGE SCALE GENOMIC DNA]</scope>
    <source>
        <strain evidence="2">B4,CECT 8067,JCM 17497</strain>
    </source>
</reference>
<evidence type="ECO:0000313" key="1">
    <source>
        <dbReference type="EMBL" id="SDK89593.1"/>
    </source>
</evidence>
<accession>A0A1G9FN27</accession>
<dbReference type="OrthoDB" id="259945at2157"/>
<dbReference type="EMBL" id="FNFE01000008">
    <property type="protein sequence ID" value="SDK89593.1"/>
    <property type="molecule type" value="Genomic_DNA"/>
</dbReference>
<dbReference type="AlphaFoldDB" id="A0A1G9FN27"/>
<gene>
    <name evidence="1" type="ORF">SAMN04515672_4202</name>
</gene>
<sequence length="145" mass="16821">MPEERGPIDWDALQTVERVFRDRLDGLVTATEYVPNAIDPVELRLSIGTGFDADSSRFDVQWWTNHGYKYHYGERDLEFRFGWEIRPTSRYPEKHFHPPENPSAHRESCIAHEEPELVTLAVLACWWNALEADDPSILNATENPP</sequence>
<proteinExistence type="predicted"/>
<dbReference type="RefSeq" id="WP_090311411.1">
    <property type="nucleotide sequence ID" value="NZ_FNFE01000008.1"/>
</dbReference>
<dbReference type="InterPro" id="IPR045397">
    <property type="entry name" value="TumE-like"/>
</dbReference>
<name>A0A1G9FN27_9EURY</name>
<evidence type="ECO:0000313" key="2">
    <source>
        <dbReference type="Proteomes" id="UP000198882"/>
    </source>
</evidence>
<dbReference type="STRING" id="1095776.SAMN04515672_4202"/>
<organism evidence="1 2">
    <name type="scientific">Natronorubrum texcoconense</name>
    <dbReference type="NCBI Taxonomy" id="1095776"/>
    <lineage>
        <taxon>Archaea</taxon>
        <taxon>Methanobacteriati</taxon>
        <taxon>Methanobacteriota</taxon>
        <taxon>Stenosarchaea group</taxon>
        <taxon>Halobacteria</taxon>
        <taxon>Halobacteriales</taxon>
        <taxon>Natrialbaceae</taxon>
        <taxon>Natronorubrum</taxon>
    </lineage>
</organism>
<dbReference type="Pfam" id="PF20126">
    <property type="entry name" value="TumE"/>
    <property type="match status" value="1"/>
</dbReference>